<proteinExistence type="predicted"/>
<feature type="transmembrane region" description="Helical" evidence="1">
    <location>
        <begin position="354"/>
        <end position="375"/>
    </location>
</feature>
<keyword evidence="3" id="KW-1185">Reference proteome</keyword>
<dbReference type="InterPro" id="IPR043742">
    <property type="entry name" value="DUF5687"/>
</dbReference>
<dbReference type="EMBL" id="SPSB01000004">
    <property type="protein sequence ID" value="TFV93333.1"/>
    <property type="molecule type" value="Genomic_DNA"/>
</dbReference>
<keyword evidence="1" id="KW-0812">Transmembrane</keyword>
<keyword evidence="1" id="KW-0472">Membrane</keyword>
<keyword evidence="1" id="KW-1133">Transmembrane helix</keyword>
<evidence type="ECO:0000256" key="1">
    <source>
        <dbReference type="SAM" id="Phobius"/>
    </source>
</evidence>
<protein>
    <submittedName>
        <fullName evidence="2">Uncharacterized protein</fullName>
    </submittedName>
</protein>
<dbReference type="RefSeq" id="WP_135075300.1">
    <property type="nucleotide sequence ID" value="NZ_SPSB01000004.1"/>
</dbReference>
<dbReference type="AlphaFoldDB" id="A0A4Y9QQR9"/>
<reference evidence="2 3" key="1">
    <citation type="submission" date="2019-03" db="EMBL/GenBank/DDBJ databases">
        <title>Algoriphagus sp. nov, a new strain isolated from root system soil of mangrove plant Kandelia.</title>
        <authorList>
            <person name="Yin Q."/>
            <person name="Wang K."/>
            <person name="Song Z."/>
        </authorList>
    </citation>
    <scope>NUCLEOTIDE SEQUENCE [LARGE SCALE GENOMIC DNA]</scope>
    <source>
        <strain evidence="2 3">XY-J91</strain>
    </source>
</reference>
<feature type="transmembrane region" description="Helical" evidence="1">
    <location>
        <begin position="381"/>
        <end position="404"/>
    </location>
</feature>
<feature type="transmembrane region" description="Helical" evidence="1">
    <location>
        <begin position="103"/>
        <end position="127"/>
    </location>
</feature>
<feature type="transmembrane region" description="Helical" evidence="1">
    <location>
        <begin position="27"/>
        <end position="51"/>
    </location>
</feature>
<organism evidence="2 3">
    <name type="scientific">Algoriphagus kandeliae</name>
    <dbReference type="NCBI Taxonomy" id="2562278"/>
    <lineage>
        <taxon>Bacteria</taxon>
        <taxon>Pseudomonadati</taxon>
        <taxon>Bacteroidota</taxon>
        <taxon>Cytophagia</taxon>
        <taxon>Cytophagales</taxon>
        <taxon>Cyclobacteriaceae</taxon>
        <taxon>Algoriphagus</taxon>
    </lineage>
</organism>
<dbReference type="OrthoDB" id="1014144at2"/>
<feature type="transmembrane region" description="Helical" evidence="1">
    <location>
        <begin position="204"/>
        <end position="226"/>
    </location>
</feature>
<feature type="transmembrane region" description="Helical" evidence="1">
    <location>
        <begin position="171"/>
        <end position="192"/>
    </location>
</feature>
<dbReference type="Proteomes" id="UP000297647">
    <property type="component" value="Unassembled WGS sequence"/>
</dbReference>
<feature type="transmembrane region" description="Helical" evidence="1">
    <location>
        <begin position="309"/>
        <end position="333"/>
    </location>
</feature>
<name>A0A4Y9QQR9_9BACT</name>
<dbReference type="Pfam" id="PF18940">
    <property type="entry name" value="DUF5687"/>
    <property type="match status" value="1"/>
</dbReference>
<feature type="transmembrane region" description="Helical" evidence="1">
    <location>
        <begin position="63"/>
        <end position="82"/>
    </location>
</feature>
<feature type="transmembrane region" description="Helical" evidence="1">
    <location>
        <begin position="139"/>
        <end position="159"/>
    </location>
</feature>
<feature type="transmembrane region" description="Helical" evidence="1">
    <location>
        <begin position="425"/>
        <end position="446"/>
    </location>
</feature>
<comment type="caution">
    <text evidence="2">The sequence shown here is derived from an EMBL/GenBank/DDBJ whole genome shotgun (WGS) entry which is preliminary data.</text>
</comment>
<feature type="transmembrane region" description="Helical" evidence="1">
    <location>
        <begin position="452"/>
        <end position="469"/>
    </location>
</feature>
<gene>
    <name evidence="2" type="ORF">E4S40_13845</name>
</gene>
<sequence>MFFELIRLQYLKSVRSTAFAKSLMTNIFLGFIILLLLSYVLMAGLFLGRIIENFAEGQDPVGLLNSFLIFFFLTEFLYRYFIQSLPVVDLESLLHLPIGKRKIMHLLLIRTFLSPINIIALLLFLPFSMQTIAPEYGSLAAWTWIGAIVLTSWILHWFMLWFKQRFEDSTLGLLIVMTILVLGGGSSYMGWFNLGELTKPVFDLAISSPIPLAVLFLVFLGSYWLCYRYHVANAYLEDLSSDDEGRVRGQSIGFFSRFGLAGEMANVEWKLIVRHKKSRTYLMLSAFFLLYGMVFYTQPAYMENERLGFMLIFVGVFITGIFMIQYGQLFLSWNSGNFDFYLQKKDGVEQLVRGKYLLFISISVICFLASIPYVYFGWKILLIHAVTFLFNVGILIHVIIYLALWKPKPMDLNKGAMFNYEGVGAAQWLMVIPMMFLPYVFYLPFALLINEFAGLAALGIFGLLGILFYKKLSAINVNRVYENKYEISSSFRQEL</sequence>
<evidence type="ECO:0000313" key="2">
    <source>
        <dbReference type="EMBL" id="TFV93333.1"/>
    </source>
</evidence>
<accession>A0A4Y9QQR9</accession>
<feature type="transmembrane region" description="Helical" evidence="1">
    <location>
        <begin position="280"/>
        <end position="297"/>
    </location>
</feature>
<evidence type="ECO:0000313" key="3">
    <source>
        <dbReference type="Proteomes" id="UP000297647"/>
    </source>
</evidence>